<dbReference type="RefSeq" id="WP_168048971.1">
    <property type="nucleotide sequence ID" value="NZ_JAATJM010000002.1"/>
</dbReference>
<dbReference type="PROSITE" id="PS51257">
    <property type="entry name" value="PROKAR_LIPOPROTEIN"/>
    <property type="match status" value="1"/>
</dbReference>
<keyword evidence="2" id="KW-1185">Reference proteome</keyword>
<dbReference type="AlphaFoldDB" id="A0A7X5YMG0"/>
<evidence type="ECO:0000313" key="2">
    <source>
        <dbReference type="Proteomes" id="UP000587415"/>
    </source>
</evidence>
<accession>A0A7X5YMG0</accession>
<organism evidence="1 2">
    <name type="scientific">Brevundimonas alba</name>
    <dbReference type="NCBI Taxonomy" id="74314"/>
    <lineage>
        <taxon>Bacteria</taxon>
        <taxon>Pseudomonadati</taxon>
        <taxon>Pseudomonadota</taxon>
        <taxon>Alphaproteobacteria</taxon>
        <taxon>Caulobacterales</taxon>
        <taxon>Caulobacteraceae</taxon>
        <taxon>Brevundimonas</taxon>
    </lineage>
</organism>
<sequence>MSAARLAVAALGLTLLSGCVSDPGYAPMDAAAHRYFGYVDQSNGEGGYTIRVVLPEGVENPRSAFAHWERRAAELCGPAGYRKQLHTARRNMLMMPGYTPSGYSYEVMGDAWCNDPARASTAPAGPASPAVTAE</sequence>
<comment type="caution">
    <text evidence="1">The sequence shown here is derived from an EMBL/GenBank/DDBJ whole genome shotgun (WGS) entry which is preliminary data.</text>
</comment>
<evidence type="ECO:0000313" key="1">
    <source>
        <dbReference type="EMBL" id="NJC42633.1"/>
    </source>
</evidence>
<proteinExistence type="predicted"/>
<gene>
    <name evidence="1" type="ORF">GGQ87_002928</name>
</gene>
<evidence type="ECO:0008006" key="3">
    <source>
        <dbReference type="Google" id="ProtNLM"/>
    </source>
</evidence>
<name>A0A7X5YMG0_9CAUL</name>
<reference evidence="1 2" key="1">
    <citation type="submission" date="2020-03" db="EMBL/GenBank/DDBJ databases">
        <title>Genomic Encyclopedia of Type Strains, Phase IV (KMG-IV): sequencing the most valuable type-strain genomes for metagenomic binning, comparative biology and taxonomic classification.</title>
        <authorList>
            <person name="Goeker M."/>
        </authorList>
    </citation>
    <scope>NUCLEOTIDE SEQUENCE [LARGE SCALE GENOMIC DNA]</scope>
    <source>
        <strain evidence="1 2">DSM 4736</strain>
    </source>
</reference>
<protein>
    <recommendedName>
        <fullName evidence="3">Lipoprotein</fullName>
    </recommendedName>
</protein>
<dbReference type="Proteomes" id="UP000587415">
    <property type="component" value="Unassembled WGS sequence"/>
</dbReference>
<dbReference type="EMBL" id="JAATJM010000002">
    <property type="protein sequence ID" value="NJC42633.1"/>
    <property type="molecule type" value="Genomic_DNA"/>
</dbReference>